<dbReference type="Gene3D" id="3.40.50.2300">
    <property type="match status" value="1"/>
</dbReference>
<keyword evidence="3" id="KW-0378">Hydrolase</keyword>
<proteinExistence type="inferred from homology"/>
<evidence type="ECO:0000259" key="6">
    <source>
        <dbReference type="SMART" id="SM00226"/>
    </source>
</evidence>
<dbReference type="InterPro" id="IPR050438">
    <property type="entry name" value="LMW_PTPase"/>
</dbReference>
<evidence type="ECO:0000256" key="2">
    <source>
        <dbReference type="ARBA" id="ARBA00013064"/>
    </source>
</evidence>
<feature type="active site" description="Nucleophile" evidence="5">
    <location>
        <position position="8"/>
    </location>
</feature>
<dbReference type="RefSeq" id="WP_207562851.1">
    <property type="nucleotide sequence ID" value="NZ_CP046072.1"/>
</dbReference>
<dbReference type="SMART" id="SM00226">
    <property type="entry name" value="LMWPc"/>
    <property type="match status" value="1"/>
</dbReference>
<keyword evidence="8" id="KW-1185">Reference proteome</keyword>
<dbReference type="PANTHER" id="PTHR11717:SF7">
    <property type="entry name" value="LOW MOLECULAR WEIGHT PHOSPHOTYROSINE PROTEIN PHOSPHATASE"/>
    <property type="match status" value="1"/>
</dbReference>
<dbReference type="GO" id="GO:0004725">
    <property type="term" value="F:protein tyrosine phosphatase activity"/>
    <property type="evidence" value="ECO:0007669"/>
    <property type="project" value="UniProtKB-EC"/>
</dbReference>
<dbReference type="EMBL" id="CP046072">
    <property type="protein sequence ID" value="QSZ41569.1"/>
    <property type="molecule type" value="Genomic_DNA"/>
</dbReference>
<evidence type="ECO:0000256" key="4">
    <source>
        <dbReference type="ARBA" id="ARBA00022912"/>
    </source>
</evidence>
<organism evidence="7 8">
    <name type="scientific">Sulfurimonas aquatica</name>
    <dbReference type="NCBI Taxonomy" id="2672570"/>
    <lineage>
        <taxon>Bacteria</taxon>
        <taxon>Pseudomonadati</taxon>
        <taxon>Campylobacterota</taxon>
        <taxon>Epsilonproteobacteria</taxon>
        <taxon>Campylobacterales</taxon>
        <taxon>Sulfurimonadaceae</taxon>
        <taxon>Sulfurimonas</taxon>
    </lineage>
</organism>
<comment type="similarity">
    <text evidence="1">Belongs to the low molecular weight phosphotyrosine protein phosphatase family.</text>
</comment>
<dbReference type="InterPro" id="IPR017867">
    <property type="entry name" value="Tyr_phospatase_low_mol_wt"/>
</dbReference>
<evidence type="ECO:0000256" key="1">
    <source>
        <dbReference type="ARBA" id="ARBA00011063"/>
    </source>
</evidence>
<reference evidence="7" key="2">
    <citation type="submission" date="2021-04" db="EMBL/GenBank/DDBJ databases">
        <title>Isolation and characterization of a novel species of the genus Sulfurimonas.</title>
        <authorList>
            <person name="Fukui M."/>
        </authorList>
    </citation>
    <scope>NUCLEOTIDE SEQUENCE</scope>
    <source>
        <strain evidence="7">H1576</strain>
    </source>
</reference>
<evidence type="ECO:0000256" key="3">
    <source>
        <dbReference type="ARBA" id="ARBA00022801"/>
    </source>
</evidence>
<protein>
    <recommendedName>
        <fullName evidence="2">protein-tyrosine-phosphatase</fullName>
        <ecNumber evidence="2">3.1.3.48</ecNumber>
    </recommendedName>
</protein>
<dbReference type="Proteomes" id="UP000671852">
    <property type="component" value="Chromosome"/>
</dbReference>
<reference evidence="7" key="1">
    <citation type="submission" date="2019-11" db="EMBL/GenBank/DDBJ databases">
        <authorList>
            <person name="Kojima H."/>
        </authorList>
    </citation>
    <scope>NUCLEOTIDE SEQUENCE</scope>
    <source>
        <strain evidence="7">H1576</strain>
    </source>
</reference>
<keyword evidence="4" id="KW-0904">Protein phosphatase</keyword>
<accession>A0A975AZQ6</accession>
<dbReference type="SUPFAM" id="SSF52788">
    <property type="entry name" value="Phosphotyrosine protein phosphatases I"/>
    <property type="match status" value="1"/>
</dbReference>
<feature type="active site" evidence="5">
    <location>
        <position position="14"/>
    </location>
</feature>
<evidence type="ECO:0000313" key="7">
    <source>
        <dbReference type="EMBL" id="QSZ41569.1"/>
    </source>
</evidence>
<dbReference type="KEGG" id="saqt:GJV85_05430"/>
<evidence type="ECO:0000313" key="8">
    <source>
        <dbReference type="Proteomes" id="UP000671852"/>
    </source>
</evidence>
<dbReference type="Pfam" id="PF01451">
    <property type="entry name" value="LMWPc"/>
    <property type="match status" value="1"/>
</dbReference>
<dbReference type="InterPro" id="IPR023485">
    <property type="entry name" value="Ptyr_pPase"/>
</dbReference>
<name>A0A975AZQ6_9BACT</name>
<sequence length="146" mass="16173">MKSIMFVCLGNICRSPIAEGCAKKIVKENSLDIKIDSSGTSNWHTGEAPCDNSIKVCQMNGVNISGQRASQFKKSDIEKYDLIVALDDKNVTSLKELGALNVVKLGAYGYESEDVPDPYFFDGFEGFDKVYKMINECVTNLLKEEI</sequence>
<dbReference type="InterPro" id="IPR036196">
    <property type="entry name" value="Ptyr_pPase_sf"/>
</dbReference>
<dbReference type="PRINTS" id="PR00719">
    <property type="entry name" value="LMWPTPASE"/>
</dbReference>
<feature type="domain" description="Phosphotyrosine protein phosphatase I" evidence="6">
    <location>
        <begin position="2"/>
        <end position="144"/>
    </location>
</feature>
<dbReference type="CDD" id="cd16343">
    <property type="entry name" value="LMWPTP"/>
    <property type="match status" value="1"/>
</dbReference>
<gene>
    <name evidence="7" type="ORF">GJV85_05430</name>
</gene>
<dbReference type="EC" id="3.1.3.48" evidence="2"/>
<feature type="active site" description="Proton donor" evidence="5">
    <location>
        <position position="117"/>
    </location>
</feature>
<evidence type="ECO:0000256" key="5">
    <source>
        <dbReference type="PIRSR" id="PIRSR617867-1"/>
    </source>
</evidence>
<dbReference type="AlphaFoldDB" id="A0A975AZQ6"/>
<dbReference type="PANTHER" id="PTHR11717">
    <property type="entry name" value="LOW MOLECULAR WEIGHT PROTEIN TYROSINE PHOSPHATASE"/>
    <property type="match status" value="1"/>
</dbReference>